<evidence type="ECO:0000259" key="4">
    <source>
        <dbReference type="PROSITE" id="PS50042"/>
    </source>
</evidence>
<dbReference type="InterPro" id="IPR000595">
    <property type="entry name" value="cNMP-bd_dom"/>
</dbReference>
<dbReference type="PROSITE" id="PS50042">
    <property type="entry name" value="CNMP_BINDING_3"/>
    <property type="match status" value="1"/>
</dbReference>
<protein>
    <submittedName>
        <fullName evidence="5">cAMP-binding protein</fullName>
    </submittedName>
</protein>
<dbReference type="SUPFAM" id="SSF46785">
    <property type="entry name" value="Winged helix' DNA-binding domain"/>
    <property type="match status" value="1"/>
</dbReference>
<dbReference type="GO" id="GO:0003677">
    <property type="term" value="F:DNA binding"/>
    <property type="evidence" value="ECO:0007669"/>
    <property type="project" value="UniProtKB-KW"/>
</dbReference>
<evidence type="ECO:0000256" key="2">
    <source>
        <dbReference type="ARBA" id="ARBA00023125"/>
    </source>
</evidence>
<dbReference type="SMART" id="SM00419">
    <property type="entry name" value="HTH_CRP"/>
    <property type="match status" value="1"/>
</dbReference>
<name>A0A2U8FG64_9HELI</name>
<dbReference type="Pfam" id="PF13545">
    <property type="entry name" value="HTH_Crp_2"/>
    <property type="match status" value="1"/>
</dbReference>
<dbReference type="InterPro" id="IPR014710">
    <property type="entry name" value="RmlC-like_jellyroll"/>
</dbReference>
<dbReference type="OrthoDB" id="5338728at2"/>
<sequence>MRIKRYQKGELILYEEEKISSLYFLLQGEAKIYKVNRFDGEIFLGFLKEGFLIDYKQDFKTKSFANVECKVESLVACFEAEKFNILLGDYPKILQVFFKELLKKMTLYEELIQRELVFDSTAKVAYALKFHLKNFNIHRKNESAAFLNIQPETLSRILKKLHREGIIQTNKVGKIEILDEDKLQMIFKQDIR</sequence>
<dbReference type="Proteomes" id="UP000244890">
    <property type="component" value="Chromosome"/>
</dbReference>
<keyword evidence="1" id="KW-0805">Transcription regulation</keyword>
<dbReference type="AlphaFoldDB" id="A0A2U8FG64"/>
<organism evidence="5">
    <name type="scientific">Helicobacter apodemus</name>
    <dbReference type="NCBI Taxonomy" id="135569"/>
    <lineage>
        <taxon>Bacteria</taxon>
        <taxon>Pseudomonadati</taxon>
        <taxon>Campylobacterota</taxon>
        <taxon>Epsilonproteobacteria</taxon>
        <taxon>Campylobacterales</taxon>
        <taxon>Helicobacteraceae</taxon>
        <taxon>Helicobacter</taxon>
    </lineage>
</organism>
<proteinExistence type="predicted"/>
<keyword evidence="2" id="KW-0238">DNA-binding</keyword>
<dbReference type="Pfam" id="PF00027">
    <property type="entry name" value="cNMP_binding"/>
    <property type="match status" value="1"/>
</dbReference>
<dbReference type="InterPro" id="IPR018490">
    <property type="entry name" value="cNMP-bd_dom_sf"/>
</dbReference>
<dbReference type="InterPro" id="IPR036390">
    <property type="entry name" value="WH_DNA-bd_sf"/>
</dbReference>
<keyword evidence="3" id="KW-0804">Transcription</keyword>
<dbReference type="CDD" id="cd00038">
    <property type="entry name" value="CAP_ED"/>
    <property type="match status" value="1"/>
</dbReference>
<evidence type="ECO:0000256" key="3">
    <source>
        <dbReference type="ARBA" id="ARBA00023163"/>
    </source>
</evidence>
<reference evidence="5" key="1">
    <citation type="submission" date="2017-06" db="EMBL/GenBank/DDBJ databases">
        <title>Complete genome of Helicobacter apodemus.</title>
        <authorList>
            <person name="Cho S."/>
        </authorList>
    </citation>
    <scope>NUCLEOTIDE SEQUENCE [LARGE SCALE GENOMIC DNA]</scope>
    <source>
        <strain evidence="5">SCJK1</strain>
    </source>
</reference>
<feature type="domain" description="Cyclic nucleotide-binding" evidence="4">
    <location>
        <begin position="1"/>
        <end position="104"/>
    </location>
</feature>
<dbReference type="GO" id="GO:0006355">
    <property type="term" value="P:regulation of DNA-templated transcription"/>
    <property type="evidence" value="ECO:0007669"/>
    <property type="project" value="InterPro"/>
</dbReference>
<evidence type="ECO:0000256" key="1">
    <source>
        <dbReference type="ARBA" id="ARBA00023015"/>
    </source>
</evidence>
<gene>
    <name evidence="5" type="ORF">CDV25_07835</name>
</gene>
<dbReference type="KEGG" id="had:CDV25_07835"/>
<dbReference type="EMBL" id="CP021886">
    <property type="protein sequence ID" value="AWI35108.1"/>
    <property type="molecule type" value="Genomic_DNA"/>
</dbReference>
<evidence type="ECO:0000313" key="5">
    <source>
        <dbReference type="EMBL" id="AWI35108.1"/>
    </source>
</evidence>
<dbReference type="Gene3D" id="2.60.120.10">
    <property type="entry name" value="Jelly Rolls"/>
    <property type="match status" value="1"/>
</dbReference>
<dbReference type="SUPFAM" id="SSF51206">
    <property type="entry name" value="cAMP-binding domain-like"/>
    <property type="match status" value="1"/>
</dbReference>
<dbReference type="InterPro" id="IPR012318">
    <property type="entry name" value="HTH_CRP"/>
</dbReference>
<accession>A0A2U8FG64</accession>